<organism evidence="2 3">
    <name type="scientific">Polyangium spumosum</name>
    <dbReference type="NCBI Taxonomy" id="889282"/>
    <lineage>
        <taxon>Bacteria</taxon>
        <taxon>Pseudomonadati</taxon>
        <taxon>Myxococcota</taxon>
        <taxon>Polyangia</taxon>
        <taxon>Polyangiales</taxon>
        <taxon>Polyangiaceae</taxon>
        <taxon>Polyangium</taxon>
    </lineage>
</organism>
<protein>
    <submittedName>
        <fullName evidence="2">Uncharacterized protein</fullName>
    </submittedName>
</protein>
<reference evidence="2 3" key="1">
    <citation type="submission" date="2019-10" db="EMBL/GenBank/DDBJ databases">
        <title>A soil myxobacterium in the family Polyangiaceae.</title>
        <authorList>
            <person name="Li Y."/>
            <person name="Wang J."/>
        </authorList>
    </citation>
    <scope>NUCLEOTIDE SEQUENCE [LARGE SCALE GENOMIC DNA]</scope>
    <source>
        <strain evidence="2 3">DSM 14734</strain>
    </source>
</reference>
<feature type="transmembrane region" description="Helical" evidence="1">
    <location>
        <begin position="21"/>
        <end position="41"/>
    </location>
</feature>
<comment type="caution">
    <text evidence="2">The sequence shown here is derived from an EMBL/GenBank/DDBJ whole genome shotgun (WGS) entry which is preliminary data.</text>
</comment>
<sequence length="179" mass="19722">MKKKRKEPELVIPLRKPYTPLVLAILFFGACAAFMFHRASVNDRGLVLNGLIHFEPGGADVFYAVMGLLSFGFVVMGGLGIYNFSRIEPFQLVVGDRRVLMPSGRPTGIRMVELRVDDIESVALFPHGAEAKAVVVRTFDGRMHSIAASWLPPAFPAVEVSKEIAARLRVRQGDAVELD</sequence>
<accession>A0A6N7Q135</accession>
<gene>
    <name evidence="2" type="ORF">GF068_39885</name>
</gene>
<evidence type="ECO:0000313" key="3">
    <source>
        <dbReference type="Proteomes" id="UP000440224"/>
    </source>
</evidence>
<dbReference type="OrthoDB" id="5518778at2"/>
<feature type="transmembrane region" description="Helical" evidence="1">
    <location>
        <begin position="61"/>
        <end position="82"/>
    </location>
</feature>
<dbReference type="PROSITE" id="PS51257">
    <property type="entry name" value="PROKAR_LIPOPROTEIN"/>
    <property type="match status" value="1"/>
</dbReference>
<dbReference type="EMBL" id="WJIE01000023">
    <property type="protein sequence ID" value="MRG98028.1"/>
    <property type="molecule type" value="Genomic_DNA"/>
</dbReference>
<name>A0A6N7Q135_9BACT</name>
<keyword evidence="1" id="KW-1133">Transmembrane helix</keyword>
<evidence type="ECO:0000256" key="1">
    <source>
        <dbReference type="SAM" id="Phobius"/>
    </source>
</evidence>
<keyword evidence="3" id="KW-1185">Reference proteome</keyword>
<dbReference type="AlphaFoldDB" id="A0A6N7Q135"/>
<keyword evidence="1" id="KW-0472">Membrane</keyword>
<proteinExistence type="predicted"/>
<dbReference type="RefSeq" id="WP_153824793.1">
    <property type="nucleotide sequence ID" value="NZ_WJIE01000023.1"/>
</dbReference>
<evidence type="ECO:0000313" key="2">
    <source>
        <dbReference type="EMBL" id="MRG98028.1"/>
    </source>
</evidence>
<dbReference type="Proteomes" id="UP000440224">
    <property type="component" value="Unassembled WGS sequence"/>
</dbReference>
<keyword evidence="1" id="KW-0812">Transmembrane</keyword>